<dbReference type="Pfam" id="PF01396">
    <property type="entry name" value="Zn_ribbon_Top1"/>
    <property type="match status" value="1"/>
</dbReference>
<keyword evidence="1" id="KW-0812">Transmembrane</keyword>
<evidence type="ECO:0000259" key="2">
    <source>
        <dbReference type="PROSITE" id="PS50965"/>
    </source>
</evidence>
<accession>A0A940DLB3</accession>
<feature type="domain" description="NERD" evidence="2">
    <location>
        <begin position="27"/>
        <end position="142"/>
    </location>
</feature>
<evidence type="ECO:0000256" key="1">
    <source>
        <dbReference type="SAM" id="Phobius"/>
    </source>
</evidence>
<sequence length="249" mass="29209">MTVIGFVGFVLFIALVIFIRLKKPKWKGKYSEKLVNVKLLELPKEYTVFNNLLFERNGRSSQIDHIVISPYGVFVVETKGYKGWILGGEYSEKWTQVIYKSKCQFYNPIRQNEGHVRFLRNLLKTSFEIPFIPVVVFNNEAKLKIRIEDHIVVNRRDLKRVIKRYKTVALNSKQISWIVQTIQKNSAVANREGLKRHKSNVKRRKYQTEHDIRQGICPQCGGQLVLRRGKYSSFYGCANYPKCKFTTNR</sequence>
<gene>
    <name evidence="3" type="ORF">IAC51_07735</name>
</gene>
<evidence type="ECO:0000313" key="4">
    <source>
        <dbReference type="Proteomes" id="UP000712007"/>
    </source>
</evidence>
<dbReference type="Pfam" id="PF08378">
    <property type="entry name" value="NERD"/>
    <property type="match status" value="1"/>
</dbReference>
<dbReference type="InterPro" id="IPR011528">
    <property type="entry name" value="NERD"/>
</dbReference>
<dbReference type="AlphaFoldDB" id="A0A940DLB3"/>
<reference evidence="3" key="2">
    <citation type="journal article" date="2021" name="PeerJ">
        <title>Extensive microbial diversity within the chicken gut microbiome revealed by metagenomics and culture.</title>
        <authorList>
            <person name="Gilroy R."/>
            <person name="Ravi A."/>
            <person name="Getino M."/>
            <person name="Pursley I."/>
            <person name="Horton D.L."/>
            <person name="Alikhan N.F."/>
            <person name="Baker D."/>
            <person name="Gharbi K."/>
            <person name="Hall N."/>
            <person name="Watson M."/>
            <person name="Adriaenssens E.M."/>
            <person name="Foster-Nyarko E."/>
            <person name="Jarju S."/>
            <person name="Secka A."/>
            <person name="Antonio M."/>
            <person name="Oren A."/>
            <person name="Chaudhuri R.R."/>
            <person name="La Ragione R."/>
            <person name="Hildebrand F."/>
            <person name="Pallen M.J."/>
        </authorList>
    </citation>
    <scope>NUCLEOTIDE SEQUENCE</scope>
    <source>
        <strain evidence="3">3924</strain>
    </source>
</reference>
<dbReference type="GO" id="GO:0003916">
    <property type="term" value="F:DNA topoisomerase activity"/>
    <property type="evidence" value="ECO:0007669"/>
    <property type="project" value="InterPro"/>
</dbReference>
<proteinExistence type="predicted"/>
<organism evidence="3 4">
    <name type="scientific">Candidatus Aphodosoma intestinipullorum</name>
    <dbReference type="NCBI Taxonomy" id="2840674"/>
    <lineage>
        <taxon>Bacteria</taxon>
        <taxon>Pseudomonadati</taxon>
        <taxon>Bacteroidota</taxon>
        <taxon>Bacteroidia</taxon>
        <taxon>Bacteroidales</taxon>
        <taxon>Candidatus Aphodosoma</taxon>
    </lineage>
</organism>
<protein>
    <submittedName>
        <fullName evidence="3">NERD domain-containing protein</fullName>
    </submittedName>
</protein>
<feature type="transmembrane region" description="Helical" evidence="1">
    <location>
        <begin position="6"/>
        <end position="21"/>
    </location>
</feature>
<comment type="caution">
    <text evidence="3">The sequence shown here is derived from an EMBL/GenBank/DDBJ whole genome shotgun (WGS) entry which is preliminary data.</text>
</comment>
<dbReference type="GO" id="GO:0003677">
    <property type="term" value="F:DNA binding"/>
    <property type="evidence" value="ECO:0007669"/>
    <property type="project" value="InterPro"/>
</dbReference>
<dbReference type="Gene3D" id="3.30.65.10">
    <property type="entry name" value="Bacterial Topoisomerase I, domain 1"/>
    <property type="match status" value="1"/>
</dbReference>
<keyword evidence="1" id="KW-1133">Transmembrane helix</keyword>
<dbReference type="SUPFAM" id="SSF57783">
    <property type="entry name" value="Zinc beta-ribbon"/>
    <property type="match status" value="1"/>
</dbReference>
<dbReference type="GO" id="GO:0005694">
    <property type="term" value="C:chromosome"/>
    <property type="evidence" value="ECO:0007669"/>
    <property type="project" value="InterPro"/>
</dbReference>
<reference evidence="3" key="1">
    <citation type="submission" date="2020-10" db="EMBL/GenBank/DDBJ databases">
        <authorList>
            <person name="Gilroy R."/>
        </authorList>
    </citation>
    <scope>NUCLEOTIDE SEQUENCE</scope>
    <source>
        <strain evidence="3">3924</strain>
    </source>
</reference>
<keyword evidence="1" id="KW-0472">Membrane</keyword>
<dbReference type="InterPro" id="IPR013498">
    <property type="entry name" value="Topo_IA_Znf"/>
</dbReference>
<name>A0A940DLB3_9BACT</name>
<evidence type="ECO:0000313" key="3">
    <source>
        <dbReference type="EMBL" id="MBO8440526.1"/>
    </source>
</evidence>
<dbReference type="EMBL" id="JADIMV010000133">
    <property type="protein sequence ID" value="MBO8440526.1"/>
    <property type="molecule type" value="Genomic_DNA"/>
</dbReference>
<dbReference type="GO" id="GO:0006265">
    <property type="term" value="P:DNA topological change"/>
    <property type="evidence" value="ECO:0007669"/>
    <property type="project" value="InterPro"/>
</dbReference>
<dbReference type="PROSITE" id="PS50965">
    <property type="entry name" value="NERD"/>
    <property type="match status" value="1"/>
</dbReference>
<dbReference type="Proteomes" id="UP000712007">
    <property type="component" value="Unassembled WGS sequence"/>
</dbReference>